<dbReference type="KEGG" id="rme:Rmet_4753"/>
<dbReference type="EMBL" id="CP000353">
    <property type="protein sequence ID" value="ABF11615.1"/>
    <property type="molecule type" value="Genomic_DNA"/>
</dbReference>
<geneLocation type="plasmid" evidence="1 2">
    <name>megaplasmid</name>
</geneLocation>
<gene>
    <name evidence="1" type="ordered locus">Rmet_4753</name>
</gene>
<dbReference type="HOGENOM" id="CLU_117541_0_0_4"/>
<name>Q1LE11_CUPMC</name>
<sequence>MPACRLGCCTDHAVRRIAGDGSREPSPAPLSCMTIRYKPLIASLSLVAIAALPPLPAWAAPGRPTATPAPSSAPVAVDEADALARMLKGAATGQNTGAAGVPELLRNTNRPDSVLARACRQLNDALPIEIDGETRLRRCQSIPGKHILFQLELTNYRGPMLDLASFEVNYAAPLQRNICANRDVEILTKLGISMMFRYMTRNDRGERRVGDVYINAPICTAALR</sequence>
<dbReference type="AlphaFoldDB" id="Q1LE11"/>
<evidence type="ECO:0000313" key="2">
    <source>
        <dbReference type="Proteomes" id="UP000002429"/>
    </source>
</evidence>
<dbReference type="Proteomes" id="UP000002429">
    <property type="component" value="Plasmid megaplasmid"/>
</dbReference>
<organism evidence="1 2">
    <name type="scientific">Cupriavidus metallidurans (strain ATCC 43123 / DSM 2839 / NBRC 102507 / CH34)</name>
    <name type="common">Ralstonia metallidurans</name>
    <dbReference type="NCBI Taxonomy" id="266264"/>
    <lineage>
        <taxon>Bacteria</taxon>
        <taxon>Pseudomonadati</taxon>
        <taxon>Pseudomonadota</taxon>
        <taxon>Betaproteobacteria</taxon>
        <taxon>Burkholderiales</taxon>
        <taxon>Burkholderiaceae</taxon>
        <taxon>Cupriavidus</taxon>
    </lineage>
</organism>
<keyword evidence="2" id="KW-1185">Reference proteome</keyword>
<dbReference type="eggNOG" id="ENOG5033FVA">
    <property type="taxonomic scope" value="Bacteria"/>
</dbReference>
<evidence type="ECO:0000313" key="1">
    <source>
        <dbReference type="EMBL" id="ABF11615.1"/>
    </source>
</evidence>
<keyword evidence="1" id="KW-0614">Plasmid</keyword>
<accession>Q1LE11</accession>
<protein>
    <submittedName>
        <fullName evidence="1">Uncharacterized protein</fullName>
    </submittedName>
</protein>
<proteinExistence type="predicted"/>
<reference evidence="2" key="1">
    <citation type="journal article" date="2010" name="PLoS ONE">
        <title>The complete genome sequence of Cupriavidus metallidurans strain CH34, a master survivalist in harsh and anthropogenic environments.</title>
        <authorList>
            <person name="Janssen P.J."/>
            <person name="Van Houdt R."/>
            <person name="Moors H."/>
            <person name="Monsieurs P."/>
            <person name="Morin N."/>
            <person name="Michaux A."/>
            <person name="Benotmane M.A."/>
            <person name="Leys N."/>
            <person name="Vallaeys T."/>
            <person name="Lapidus A."/>
            <person name="Monchy S."/>
            <person name="Medigue C."/>
            <person name="Taghavi S."/>
            <person name="McCorkle S."/>
            <person name="Dunn J."/>
            <person name="van der Lelie D."/>
            <person name="Mergeay M."/>
        </authorList>
    </citation>
    <scope>NUCLEOTIDE SEQUENCE [LARGE SCALE GENOMIC DNA]</scope>
    <source>
        <strain evidence="2">ATCC 43123 / DSM 2839 / NBRC 102507 / CH34</strain>
    </source>
</reference>